<evidence type="ECO:0000313" key="2">
    <source>
        <dbReference type="EMBL" id="KAF8904788.1"/>
    </source>
</evidence>
<keyword evidence="1" id="KW-1133">Transmembrane helix</keyword>
<keyword evidence="1" id="KW-0472">Membrane</keyword>
<reference evidence="2" key="1">
    <citation type="submission" date="2020-11" db="EMBL/GenBank/DDBJ databases">
        <authorList>
            <consortium name="DOE Joint Genome Institute"/>
            <person name="Ahrendt S."/>
            <person name="Riley R."/>
            <person name="Andreopoulos W."/>
            <person name="LaButti K."/>
            <person name="Pangilinan J."/>
            <person name="Ruiz-duenas F.J."/>
            <person name="Barrasa J.M."/>
            <person name="Sanchez-Garcia M."/>
            <person name="Camarero S."/>
            <person name="Miyauchi S."/>
            <person name="Serrano A."/>
            <person name="Linde D."/>
            <person name="Babiker R."/>
            <person name="Drula E."/>
            <person name="Ayuso-Fernandez I."/>
            <person name="Pacheco R."/>
            <person name="Padilla G."/>
            <person name="Ferreira P."/>
            <person name="Barriuso J."/>
            <person name="Kellner H."/>
            <person name="Castanera R."/>
            <person name="Alfaro M."/>
            <person name="Ramirez L."/>
            <person name="Pisabarro A.G."/>
            <person name="Kuo A."/>
            <person name="Tritt A."/>
            <person name="Lipzen A."/>
            <person name="He G."/>
            <person name="Yan M."/>
            <person name="Ng V."/>
            <person name="Cullen D."/>
            <person name="Martin F."/>
            <person name="Rosso M.-N."/>
            <person name="Henrissat B."/>
            <person name="Hibbett D."/>
            <person name="Martinez A.T."/>
            <person name="Grigoriev I.V."/>
        </authorList>
    </citation>
    <scope>NUCLEOTIDE SEQUENCE</scope>
    <source>
        <strain evidence="2">AH 44721</strain>
    </source>
</reference>
<evidence type="ECO:0000313" key="3">
    <source>
        <dbReference type="Proteomes" id="UP000724874"/>
    </source>
</evidence>
<sequence>MDAESKSAVNALDSFPEECPHKEVDGRSWIDTASEIFSVIMMILWIPILVLSIILTAWIVGMSASNRHAIEGVLGKKNLIVAGACGISGCVVWIVGVFFPSQYELTGFMVLFASVVLWIVVMVESPWNAVSKLSQFSETIPSSKWVARIITALLISISLKVFLFTTVVLCAVLSEIFEPDEAADDTNDLNLASNAAPIPKIVQTQPSSTPADNAEKLGIPRWRFMYMYKSHVGSLAEAKQ</sequence>
<keyword evidence="3" id="KW-1185">Reference proteome</keyword>
<keyword evidence="1" id="KW-0812">Transmembrane</keyword>
<feature type="transmembrane region" description="Helical" evidence="1">
    <location>
        <begin position="145"/>
        <end position="169"/>
    </location>
</feature>
<feature type="transmembrane region" description="Helical" evidence="1">
    <location>
        <begin position="105"/>
        <end position="124"/>
    </location>
</feature>
<comment type="caution">
    <text evidence="2">The sequence shown here is derived from an EMBL/GenBank/DDBJ whole genome shotgun (WGS) entry which is preliminary data.</text>
</comment>
<accession>A0A9P5NSE2</accession>
<proteinExistence type="predicted"/>
<dbReference type="EMBL" id="JADNYJ010000025">
    <property type="protein sequence ID" value="KAF8904788.1"/>
    <property type="molecule type" value="Genomic_DNA"/>
</dbReference>
<name>A0A9P5NSE2_GYMJU</name>
<evidence type="ECO:0000256" key="1">
    <source>
        <dbReference type="SAM" id="Phobius"/>
    </source>
</evidence>
<feature type="transmembrane region" description="Helical" evidence="1">
    <location>
        <begin position="79"/>
        <end position="99"/>
    </location>
</feature>
<protein>
    <submittedName>
        <fullName evidence="2">Uncharacterized protein</fullName>
    </submittedName>
</protein>
<dbReference type="AlphaFoldDB" id="A0A9P5NSE2"/>
<dbReference type="Proteomes" id="UP000724874">
    <property type="component" value="Unassembled WGS sequence"/>
</dbReference>
<feature type="transmembrane region" description="Helical" evidence="1">
    <location>
        <begin position="36"/>
        <end position="59"/>
    </location>
</feature>
<dbReference type="OrthoDB" id="3113027at2759"/>
<gene>
    <name evidence="2" type="ORF">CPB84DRAFT_1772822</name>
</gene>
<organism evidence="2 3">
    <name type="scientific">Gymnopilus junonius</name>
    <name type="common">Spectacular rustgill mushroom</name>
    <name type="synonym">Gymnopilus spectabilis subsp. junonius</name>
    <dbReference type="NCBI Taxonomy" id="109634"/>
    <lineage>
        <taxon>Eukaryota</taxon>
        <taxon>Fungi</taxon>
        <taxon>Dikarya</taxon>
        <taxon>Basidiomycota</taxon>
        <taxon>Agaricomycotina</taxon>
        <taxon>Agaricomycetes</taxon>
        <taxon>Agaricomycetidae</taxon>
        <taxon>Agaricales</taxon>
        <taxon>Agaricineae</taxon>
        <taxon>Hymenogastraceae</taxon>
        <taxon>Gymnopilus</taxon>
    </lineage>
</organism>